<dbReference type="RefSeq" id="WP_175011278.1">
    <property type="nucleotide sequence ID" value="NZ_CABVQN010000004.1"/>
</dbReference>
<accession>A0A6P2V1V4</accession>
<dbReference type="EMBL" id="CABVQN010000004">
    <property type="protein sequence ID" value="VWC80005.1"/>
    <property type="molecule type" value="Genomic_DNA"/>
</dbReference>
<dbReference type="Proteomes" id="UP000494110">
    <property type="component" value="Unassembled WGS sequence"/>
</dbReference>
<organism evidence="1 2">
    <name type="scientific">Burkholderia lata (strain ATCC 17760 / DSM 23089 / LMG 22485 / NCIMB 9086 / R18194 / 383)</name>
    <dbReference type="NCBI Taxonomy" id="482957"/>
    <lineage>
        <taxon>Bacteria</taxon>
        <taxon>Pseudomonadati</taxon>
        <taxon>Pseudomonadota</taxon>
        <taxon>Betaproteobacteria</taxon>
        <taxon>Burkholderiales</taxon>
        <taxon>Burkholderiaceae</taxon>
        <taxon>Burkholderia</taxon>
        <taxon>Burkholderia cepacia complex</taxon>
    </lineage>
</organism>
<name>A0A6P2V1V4_BURL3</name>
<evidence type="ECO:0000313" key="1">
    <source>
        <dbReference type="EMBL" id="VWC80005.1"/>
    </source>
</evidence>
<reference evidence="1 2" key="1">
    <citation type="submission" date="2019-09" db="EMBL/GenBank/DDBJ databases">
        <authorList>
            <person name="Depoorter E."/>
        </authorList>
    </citation>
    <scope>NUCLEOTIDE SEQUENCE [LARGE SCALE GENOMIC DNA]</scope>
    <source>
        <strain evidence="1">R-39750</strain>
    </source>
</reference>
<evidence type="ECO:0000313" key="2">
    <source>
        <dbReference type="Proteomes" id="UP000494110"/>
    </source>
</evidence>
<protein>
    <submittedName>
        <fullName evidence="1">Uncharacterized protein</fullName>
    </submittedName>
</protein>
<gene>
    <name evidence="1" type="ORF">BLA39750_01125</name>
</gene>
<proteinExistence type="predicted"/>
<sequence length="83" mass="9343">MKLFEATPPIGFPKEVIVLNNDVAERHRDQGFYLRVQASDTEVKVVRLTGECTLPGAREASAKLGFRPTHWMETRIGVAVQFD</sequence>
<dbReference type="AlphaFoldDB" id="A0A6P2V1V4"/>